<dbReference type="InterPro" id="IPR015943">
    <property type="entry name" value="WD40/YVTN_repeat-like_dom_sf"/>
</dbReference>
<reference evidence="8 9" key="1">
    <citation type="submission" date="2019-01" db="EMBL/GenBank/DDBJ databases">
        <title>Mucilaginibacter antarcticum sp. nov., isolated from antarctic soil.</title>
        <authorList>
            <person name="Yan Y.-Q."/>
            <person name="Du Z.-J."/>
        </authorList>
    </citation>
    <scope>NUCLEOTIDE SEQUENCE [LARGE SCALE GENOMIC DNA]</scope>
    <source>
        <strain evidence="8 9">F01003</strain>
    </source>
</reference>
<proteinExistence type="inferred from homology"/>
<dbReference type="InterPro" id="IPR028204">
    <property type="entry name" value="Tricorn_C1"/>
</dbReference>
<dbReference type="Pfam" id="PF14684">
    <property type="entry name" value="Tricorn_C1"/>
    <property type="match status" value="1"/>
</dbReference>
<dbReference type="EMBL" id="SBIW01000003">
    <property type="protein sequence ID" value="RWY53747.1"/>
    <property type="molecule type" value="Genomic_DNA"/>
</dbReference>
<dbReference type="Pfam" id="PF14685">
    <property type="entry name" value="PDZ_Tricorn"/>
    <property type="match status" value="1"/>
</dbReference>
<comment type="subcellular location">
    <subcellularLocation>
        <location evidence="1">Cytoplasm</location>
    </subcellularLocation>
</comment>
<dbReference type="Pfam" id="PF03572">
    <property type="entry name" value="Peptidase_S41"/>
    <property type="match status" value="1"/>
</dbReference>
<dbReference type="Gene3D" id="2.130.10.10">
    <property type="entry name" value="YVTN repeat-like/Quinoprotein amine dehydrogenase"/>
    <property type="match status" value="1"/>
</dbReference>
<evidence type="ECO:0000256" key="2">
    <source>
        <dbReference type="ARBA" id="ARBA00008524"/>
    </source>
</evidence>
<dbReference type="SMART" id="SM00245">
    <property type="entry name" value="TSPc"/>
    <property type="match status" value="1"/>
</dbReference>
<protein>
    <submittedName>
        <fullName evidence="8">Protease</fullName>
    </submittedName>
</protein>
<evidence type="ECO:0000259" key="7">
    <source>
        <dbReference type="SMART" id="SM00245"/>
    </source>
</evidence>
<dbReference type="Proteomes" id="UP000286701">
    <property type="component" value="Unassembled WGS sequence"/>
</dbReference>
<dbReference type="InterPro" id="IPR036034">
    <property type="entry name" value="PDZ_sf"/>
</dbReference>
<dbReference type="InterPro" id="IPR029045">
    <property type="entry name" value="ClpP/crotonase-like_dom_sf"/>
</dbReference>
<sequence>MNSISYSDISPKGTYVAIVSRGRLFVSPAKSDRWVEITRKSGIRVKDVHFIDDKSIAALSDEGGEYEIWKVNADGSGDAKQLTKGSKVIISSFAVSPNGKYIAYNDKNDVLRIAEAATGDIKFEYKDSYAGINELSWSPNSTFLDISQNLENLTVQVNVIDTRSMKMIPVTTSRLSSYSPAWAADGKWLYFLSDRNLHSVVTSPWGPRQPEPYYTKTTNIYAMALDTAAKFPFLQTDSWLTDSVFTTVDKQGVTKTKTVSKKKPSVQPAMVYNWATAQKSLYQVPVKSANIAGLAIANGFLYWLDMGIEGDDDGGKIFALKITESKKPTPTEVASGVSGFNVSANGKKLLINYSNKNLAVADADGSKVDADKAKVELNNWSFAINPPEDWQEMFNDAWRMMRDYFYDRDMHKVDWAAVKKQYEPLLPRVTDRYELDDLLSQMVGELSALHTFVYGGDKRTSQDKIQTGVLGAKLSKSDAGFKIEHIYDSDPDYSFSSPLAKPELRIKEGDVVTAINNVPLKDVNNVGELLANKVNIPVKLTLTDRAKKSYEQVVKPFSARDEYNLRYGEWEYSRRLKVDSASNNDIGYVHLKAMGGDDMDDFVKQFYPIFNRKGLILDVRENFGGNIDSWVLEKLMRKAWMYWQGRTGGPTWNMQYAFRGHMVILCDQQTASDGEAITEGFRRLGLGKVIGMRTWGGEIWLSSDNRMVDNGIASAAEMGVFGPEGKWLIEGRGVEPDMEVDNLPYETYKGKDAQLEAALKYLQQQIKEHPIEKVVSPKFPDKSFKYQQ</sequence>
<keyword evidence="4 8" id="KW-0645">Protease</keyword>
<dbReference type="OrthoDB" id="9815657at2"/>
<keyword evidence="6" id="KW-0720">Serine protease</keyword>
<evidence type="ECO:0000256" key="1">
    <source>
        <dbReference type="ARBA" id="ARBA00004496"/>
    </source>
</evidence>
<comment type="caution">
    <text evidence="8">The sequence shown here is derived from an EMBL/GenBank/DDBJ whole genome shotgun (WGS) entry which is preliminary data.</text>
</comment>
<dbReference type="RefSeq" id="WP_128533180.1">
    <property type="nucleotide sequence ID" value="NZ_SBIW01000003.1"/>
</dbReference>
<evidence type="ECO:0000313" key="9">
    <source>
        <dbReference type="Proteomes" id="UP000286701"/>
    </source>
</evidence>
<dbReference type="PANTHER" id="PTHR43253:SF1">
    <property type="entry name" value="TRICORN PROTEASE HOMOLOG 2-RELATED"/>
    <property type="match status" value="1"/>
</dbReference>
<comment type="similarity">
    <text evidence="2">Belongs to the peptidase S41B family.</text>
</comment>
<gene>
    <name evidence="8" type="ORF">EPL05_06665</name>
</gene>
<evidence type="ECO:0000256" key="5">
    <source>
        <dbReference type="ARBA" id="ARBA00022801"/>
    </source>
</evidence>
<dbReference type="InterPro" id="IPR005151">
    <property type="entry name" value="Tail-specific_protease"/>
</dbReference>
<dbReference type="GO" id="GO:0008236">
    <property type="term" value="F:serine-type peptidase activity"/>
    <property type="evidence" value="ECO:0007669"/>
    <property type="project" value="UniProtKB-KW"/>
</dbReference>
<evidence type="ECO:0000256" key="3">
    <source>
        <dbReference type="ARBA" id="ARBA00022490"/>
    </source>
</evidence>
<keyword evidence="9" id="KW-1185">Reference proteome</keyword>
<dbReference type="PANTHER" id="PTHR43253">
    <property type="entry name" value="TRICORN PROTEASE HOMOLOG 2-RELATED"/>
    <property type="match status" value="1"/>
</dbReference>
<dbReference type="SUPFAM" id="SSF50156">
    <property type="entry name" value="PDZ domain-like"/>
    <property type="match status" value="1"/>
</dbReference>
<feature type="domain" description="Tail specific protease" evidence="7">
    <location>
        <begin position="535"/>
        <end position="741"/>
    </location>
</feature>
<dbReference type="GO" id="GO:0005737">
    <property type="term" value="C:cytoplasm"/>
    <property type="evidence" value="ECO:0007669"/>
    <property type="project" value="UniProtKB-SubCell"/>
</dbReference>
<dbReference type="GO" id="GO:0006508">
    <property type="term" value="P:proteolysis"/>
    <property type="evidence" value="ECO:0007669"/>
    <property type="project" value="UniProtKB-KW"/>
</dbReference>
<dbReference type="SUPFAM" id="SSF52096">
    <property type="entry name" value="ClpP/crotonase"/>
    <property type="match status" value="1"/>
</dbReference>
<dbReference type="Gene3D" id="3.90.226.10">
    <property type="entry name" value="2-enoyl-CoA Hydratase, Chain A, domain 1"/>
    <property type="match status" value="1"/>
</dbReference>
<dbReference type="Gene3D" id="2.30.42.10">
    <property type="match status" value="1"/>
</dbReference>
<name>A0A444MQ87_9SPHI</name>
<dbReference type="CDD" id="cd07562">
    <property type="entry name" value="Peptidase_S41_TRI"/>
    <property type="match status" value="1"/>
</dbReference>
<organism evidence="8 9">
    <name type="scientific">Mucilaginibacter gilvus</name>
    <dbReference type="NCBI Taxonomy" id="2305909"/>
    <lineage>
        <taxon>Bacteria</taxon>
        <taxon>Pseudomonadati</taxon>
        <taxon>Bacteroidota</taxon>
        <taxon>Sphingobacteriia</taxon>
        <taxon>Sphingobacteriales</taxon>
        <taxon>Sphingobacteriaceae</taxon>
        <taxon>Mucilaginibacter</taxon>
    </lineage>
</organism>
<evidence type="ECO:0000256" key="6">
    <source>
        <dbReference type="ARBA" id="ARBA00022825"/>
    </source>
</evidence>
<dbReference type="InterPro" id="IPR029414">
    <property type="entry name" value="Tricorn_PDZ"/>
</dbReference>
<dbReference type="AlphaFoldDB" id="A0A444MQ87"/>
<evidence type="ECO:0000313" key="8">
    <source>
        <dbReference type="EMBL" id="RWY53747.1"/>
    </source>
</evidence>
<accession>A0A444MQ87</accession>
<dbReference type="SUPFAM" id="SSF82171">
    <property type="entry name" value="DPP6 N-terminal domain-like"/>
    <property type="match status" value="1"/>
</dbReference>
<keyword evidence="5" id="KW-0378">Hydrolase</keyword>
<keyword evidence="3" id="KW-0963">Cytoplasm</keyword>
<evidence type="ECO:0000256" key="4">
    <source>
        <dbReference type="ARBA" id="ARBA00022670"/>
    </source>
</evidence>
<dbReference type="Gene3D" id="3.30.750.44">
    <property type="match status" value="1"/>
</dbReference>
<dbReference type="Pfam" id="PF26550">
    <property type="entry name" value="Tricorn_2nd"/>
    <property type="match status" value="1"/>
</dbReference>
<dbReference type="InterPro" id="IPR012393">
    <property type="entry name" value="Tricorn_protease"/>
</dbReference>